<keyword evidence="2" id="KW-1185">Reference proteome</keyword>
<evidence type="ECO:0000313" key="1">
    <source>
        <dbReference type="EMBL" id="EQB19412.1"/>
    </source>
</evidence>
<dbReference type="Proteomes" id="UP000015527">
    <property type="component" value="Unassembled WGS sequence"/>
</dbReference>
<name>T0I287_9SPHN</name>
<reference evidence="1 2" key="1">
    <citation type="journal article" date="2013" name="Genome Announc.">
        <title>Genome Sequence of Novosphingobium lindaniclasticum LE124T, Isolated from a Hexachlorocyclohexane Dumpsite.</title>
        <authorList>
            <person name="Saxena A."/>
            <person name="Nayyar N."/>
            <person name="Sangwan N."/>
            <person name="Kumari R."/>
            <person name="Khurana J.P."/>
            <person name="Lal R."/>
        </authorList>
    </citation>
    <scope>NUCLEOTIDE SEQUENCE [LARGE SCALE GENOMIC DNA]</scope>
    <source>
        <strain evidence="1 2">LE124</strain>
    </source>
</reference>
<gene>
    <name evidence="1" type="ORF">L284_01740</name>
</gene>
<dbReference type="EMBL" id="ATHL01000015">
    <property type="protein sequence ID" value="EQB19412.1"/>
    <property type="molecule type" value="Genomic_DNA"/>
</dbReference>
<dbReference type="AlphaFoldDB" id="T0I287"/>
<comment type="caution">
    <text evidence="1">The sequence shown here is derived from an EMBL/GenBank/DDBJ whole genome shotgun (WGS) entry which is preliminary data.</text>
</comment>
<sequence length="63" mass="7024">MRKAALDYLATLAMREWRVGLGRRPASHTVGLLYSLSRAERWERLSNRGIAKSGNGRALVLNG</sequence>
<proteinExistence type="predicted"/>
<evidence type="ECO:0000313" key="2">
    <source>
        <dbReference type="Proteomes" id="UP000015527"/>
    </source>
</evidence>
<protein>
    <submittedName>
        <fullName evidence="1">Uncharacterized protein</fullName>
    </submittedName>
</protein>
<accession>T0I287</accession>
<organism evidence="1 2">
    <name type="scientific">Novosphingobium lindaniclasticum LE124</name>
    <dbReference type="NCBI Taxonomy" id="1096930"/>
    <lineage>
        <taxon>Bacteria</taxon>
        <taxon>Pseudomonadati</taxon>
        <taxon>Pseudomonadota</taxon>
        <taxon>Alphaproteobacteria</taxon>
        <taxon>Sphingomonadales</taxon>
        <taxon>Sphingomonadaceae</taxon>
        <taxon>Novosphingobium</taxon>
    </lineage>
</organism>